<sequence>MTKKEVQNVFVKDLRQSQEAYIVSADSARPKCLKSFAVWNAGDLATRLRIRAMSDVEVYVENSPGMCCVGNKMLAGRENDAVLPARCLGK</sequence>
<accession>A0ABD0LP60</accession>
<organism evidence="1 2">
    <name type="scientific">Batillaria attramentaria</name>
    <dbReference type="NCBI Taxonomy" id="370345"/>
    <lineage>
        <taxon>Eukaryota</taxon>
        <taxon>Metazoa</taxon>
        <taxon>Spiralia</taxon>
        <taxon>Lophotrochozoa</taxon>
        <taxon>Mollusca</taxon>
        <taxon>Gastropoda</taxon>
        <taxon>Caenogastropoda</taxon>
        <taxon>Sorbeoconcha</taxon>
        <taxon>Cerithioidea</taxon>
        <taxon>Batillariidae</taxon>
        <taxon>Batillaria</taxon>
    </lineage>
</organism>
<gene>
    <name evidence="1" type="ORF">BaRGS_00007916</name>
</gene>
<name>A0ABD0LP60_9CAEN</name>
<reference evidence="1 2" key="1">
    <citation type="journal article" date="2023" name="Sci. Data">
        <title>Genome assembly of the Korean intertidal mud-creeper Batillaria attramentaria.</title>
        <authorList>
            <person name="Patra A.K."/>
            <person name="Ho P.T."/>
            <person name="Jun S."/>
            <person name="Lee S.J."/>
            <person name="Kim Y."/>
            <person name="Won Y.J."/>
        </authorList>
    </citation>
    <scope>NUCLEOTIDE SEQUENCE [LARGE SCALE GENOMIC DNA]</scope>
    <source>
        <strain evidence="1">Wonlab-2016</strain>
    </source>
</reference>
<dbReference type="EMBL" id="JACVVK020000034">
    <property type="protein sequence ID" value="KAK7501036.1"/>
    <property type="molecule type" value="Genomic_DNA"/>
</dbReference>
<keyword evidence="2" id="KW-1185">Reference proteome</keyword>
<evidence type="ECO:0000313" key="2">
    <source>
        <dbReference type="Proteomes" id="UP001519460"/>
    </source>
</evidence>
<evidence type="ECO:0000313" key="1">
    <source>
        <dbReference type="EMBL" id="KAK7501036.1"/>
    </source>
</evidence>
<proteinExistence type="predicted"/>
<protein>
    <submittedName>
        <fullName evidence="1">Uncharacterized protein</fullName>
    </submittedName>
</protein>
<dbReference type="AlphaFoldDB" id="A0ABD0LP60"/>
<comment type="caution">
    <text evidence="1">The sequence shown here is derived from an EMBL/GenBank/DDBJ whole genome shotgun (WGS) entry which is preliminary data.</text>
</comment>
<dbReference type="Proteomes" id="UP001519460">
    <property type="component" value="Unassembled WGS sequence"/>
</dbReference>